<feature type="repeat" description="ANK" evidence="3">
    <location>
        <begin position="378"/>
        <end position="410"/>
    </location>
</feature>
<evidence type="ECO:0000256" key="3">
    <source>
        <dbReference type="PROSITE-ProRule" id="PRU00023"/>
    </source>
</evidence>
<organism evidence="5 6">
    <name type="scientific">Symbiodinium microadriaticum</name>
    <name type="common">Dinoflagellate</name>
    <name type="synonym">Zooxanthella microadriatica</name>
    <dbReference type="NCBI Taxonomy" id="2951"/>
    <lineage>
        <taxon>Eukaryota</taxon>
        <taxon>Sar</taxon>
        <taxon>Alveolata</taxon>
        <taxon>Dinophyceae</taxon>
        <taxon>Suessiales</taxon>
        <taxon>Symbiodiniaceae</taxon>
        <taxon>Symbiodinium</taxon>
    </lineage>
</organism>
<dbReference type="EMBL" id="LSRX01001459">
    <property type="protein sequence ID" value="OLP79670.1"/>
    <property type="molecule type" value="Genomic_DNA"/>
</dbReference>
<keyword evidence="1" id="KW-0677">Repeat</keyword>
<keyword evidence="6" id="KW-1185">Reference proteome</keyword>
<dbReference type="Proteomes" id="UP000186817">
    <property type="component" value="Unassembled WGS sequence"/>
</dbReference>
<dbReference type="PANTHER" id="PTHR24198:SF165">
    <property type="entry name" value="ANKYRIN REPEAT-CONTAINING PROTEIN-RELATED"/>
    <property type="match status" value="1"/>
</dbReference>
<protein>
    <submittedName>
        <fullName evidence="5">Ankyrin repeat domain-containing protein 50</fullName>
    </submittedName>
</protein>
<evidence type="ECO:0000256" key="1">
    <source>
        <dbReference type="ARBA" id="ARBA00022737"/>
    </source>
</evidence>
<gene>
    <name evidence="5" type="primary">ANKRD50</name>
    <name evidence="5" type="ORF">AK812_SmicGene40016</name>
</gene>
<dbReference type="Pfam" id="PF12796">
    <property type="entry name" value="Ank_2"/>
    <property type="match status" value="1"/>
</dbReference>
<dbReference type="SUPFAM" id="SSF48403">
    <property type="entry name" value="Ankyrin repeat"/>
    <property type="match status" value="1"/>
</dbReference>
<dbReference type="OrthoDB" id="10264606at2759"/>
<dbReference type="Gene3D" id="1.25.40.20">
    <property type="entry name" value="Ankyrin repeat-containing domain"/>
    <property type="match status" value="1"/>
</dbReference>
<evidence type="ECO:0000256" key="2">
    <source>
        <dbReference type="ARBA" id="ARBA00023043"/>
    </source>
</evidence>
<dbReference type="PROSITE" id="PS50088">
    <property type="entry name" value="ANK_REPEAT"/>
    <property type="match status" value="1"/>
</dbReference>
<evidence type="ECO:0000313" key="6">
    <source>
        <dbReference type="Proteomes" id="UP000186817"/>
    </source>
</evidence>
<reference evidence="5 6" key="1">
    <citation type="submission" date="2016-02" db="EMBL/GenBank/DDBJ databases">
        <title>Genome analysis of coral dinoflagellate symbionts highlights evolutionary adaptations to a symbiotic lifestyle.</title>
        <authorList>
            <person name="Aranda M."/>
            <person name="Li Y."/>
            <person name="Liew Y.J."/>
            <person name="Baumgarten S."/>
            <person name="Simakov O."/>
            <person name="Wilson M."/>
            <person name="Piel J."/>
            <person name="Ashoor H."/>
            <person name="Bougouffa S."/>
            <person name="Bajic V.B."/>
            <person name="Ryu T."/>
            <person name="Ravasi T."/>
            <person name="Bayer T."/>
            <person name="Micklem G."/>
            <person name="Kim H."/>
            <person name="Bhak J."/>
            <person name="Lajeunesse T.C."/>
            <person name="Voolstra C.R."/>
        </authorList>
    </citation>
    <scope>NUCLEOTIDE SEQUENCE [LARGE SCALE GENOMIC DNA]</scope>
    <source>
        <strain evidence="5 6">CCMP2467</strain>
    </source>
</reference>
<dbReference type="InterPro" id="IPR002110">
    <property type="entry name" value="Ankyrin_rpt"/>
</dbReference>
<dbReference type="PANTHER" id="PTHR24198">
    <property type="entry name" value="ANKYRIN REPEAT AND PROTEIN KINASE DOMAIN-CONTAINING PROTEIN"/>
    <property type="match status" value="1"/>
</dbReference>
<feature type="region of interest" description="Disordered" evidence="4">
    <location>
        <begin position="149"/>
        <end position="206"/>
    </location>
</feature>
<dbReference type="AlphaFoldDB" id="A0A1Q9C9Q4"/>
<dbReference type="InterPro" id="IPR036770">
    <property type="entry name" value="Ankyrin_rpt-contain_sf"/>
</dbReference>
<proteinExistence type="predicted"/>
<dbReference type="PROSITE" id="PS50297">
    <property type="entry name" value="ANK_REP_REGION"/>
    <property type="match status" value="1"/>
</dbReference>
<evidence type="ECO:0000256" key="4">
    <source>
        <dbReference type="SAM" id="MobiDB-lite"/>
    </source>
</evidence>
<dbReference type="SMART" id="SM00248">
    <property type="entry name" value="ANK"/>
    <property type="match status" value="3"/>
</dbReference>
<accession>A0A1Q9C9Q4</accession>
<evidence type="ECO:0000313" key="5">
    <source>
        <dbReference type="EMBL" id="OLP79670.1"/>
    </source>
</evidence>
<sequence length="488" mass="54105">MQTAPHAHAPTHDRHQTALNADCDTSKSIGLQNMPAMAPRLSAGEVGKAAAQRAKQASHEICDTPTAGQSGIVASRAGMFRSWGLLKSTSQKDLRHSRSDGVRAALQMSAETPRSLTPGRVPTTLQAYIEERPPTPRREEIVTVAMPMDTASYPPLSPRLRGDFPATERSVSRRSRTLLSREESELTLRSNSVTKPRPWSDLDTKPSMARRADGAAFRVRPLTPREGYDMLAAGLPSPVHRAEEDCCRTPREPNMTPSSSVSTACPEPRRRWSDLLADAELGCCARLRPFLAQRVMATPDDKLRLLEYCRKGKIEEGRTMLQEFAKVGTVGPGREYGLDYCKKPYYRSALWEATWKNHEVLVKALAEKGATIDFADYQGRTPLHEAAYYGYQNLVEFFLDKGHPIDPLDNFGQGAQTNLLDSDGVTVQHCANFHGMPDMSEWLLYHGAWKNRFYIKEEVKLDPAALPPLYARGGGIQSRACAAGGDWE</sequence>
<comment type="caution">
    <text evidence="5">The sequence shown here is derived from an EMBL/GenBank/DDBJ whole genome shotgun (WGS) entry which is preliminary data.</text>
</comment>
<name>A0A1Q9C9Q4_SYMMI</name>
<feature type="region of interest" description="Disordered" evidence="4">
    <location>
        <begin position="247"/>
        <end position="266"/>
    </location>
</feature>
<keyword evidence="2 3" id="KW-0040">ANK repeat</keyword>